<dbReference type="Proteomes" id="UP001060085">
    <property type="component" value="Linkage Group LG01"/>
</dbReference>
<keyword evidence="2" id="KW-1185">Reference proteome</keyword>
<name>A0ACC0C7X6_CATRO</name>
<reference evidence="2" key="1">
    <citation type="journal article" date="2023" name="Nat. Plants">
        <title>Single-cell RNA sequencing provides a high-resolution roadmap for understanding the multicellular compartmentation of specialized metabolism.</title>
        <authorList>
            <person name="Sun S."/>
            <person name="Shen X."/>
            <person name="Li Y."/>
            <person name="Li Y."/>
            <person name="Wang S."/>
            <person name="Li R."/>
            <person name="Zhang H."/>
            <person name="Shen G."/>
            <person name="Guo B."/>
            <person name="Wei J."/>
            <person name="Xu J."/>
            <person name="St-Pierre B."/>
            <person name="Chen S."/>
            <person name="Sun C."/>
        </authorList>
    </citation>
    <scope>NUCLEOTIDE SEQUENCE [LARGE SCALE GENOMIC DNA]</scope>
</reference>
<protein>
    <submittedName>
        <fullName evidence="1">Uncharacterized protein</fullName>
    </submittedName>
</protein>
<accession>A0ACC0C7X6</accession>
<comment type="caution">
    <text evidence="1">The sequence shown here is derived from an EMBL/GenBank/DDBJ whole genome shotgun (WGS) entry which is preliminary data.</text>
</comment>
<sequence length="133" mass="14677">MTSGLLSIISTLVTIEFRTTRWKCSESITGKSGYRFGIQTSQHHRGPLLLAEHHHRPLLAVLLVTNFGPSKNLSSWLSVGCLDDDVAACLSFAILAMFYHHPNNLSLGSLVSPQACTSSYQDRRAAQCKFRVS</sequence>
<proteinExistence type="predicted"/>
<evidence type="ECO:0000313" key="2">
    <source>
        <dbReference type="Proteomes" id="UP001060085"/>
    </source>
</evidence>
<organism evidence="1 2">
    <name type="scientific">Catharanthus roseus</name>
    <name type="common">Madagascar periwinkle</name>
    <name type="synonym">Vinca rosea</name>
    <dbReference type="NCBI Taxonomy" id="4058"/>
    <lineage>
        <taxon>Eukaryota</taxon>
        <taxon>Viridiplantae</taxon>
        <taxon>Streptophyta</taxon>
        <taxon>Embryophyta</taxon>
        <taxon>Tracheophyta</taxon>
        <taxon>Spermatophyta</taxon>
        <taxon>Magnoliopsida</taxon>
        <taxon>eudicotyledons</taxon>
        <taxon>Gunneridae</taxon>
        <taxon>Pentapetalae</taxon>
        <taxon>asterids</taxon>
        <taxon>lamiids</taxon>
        <taxon>Gentianales</taxon>
        <taxon>Apocynaceae</taxon>
        <taxon>Rauvolfioideae</taxon>
        <taxon>Vinceae</taxon>
        <taxon>Catharanthinae</taxon>
        <taxon>Catharanthus</taxon>
    </lineage>
</organism>
<gene>
    <name evidence="1" type="ORF">M9H77_02125</name>
</gene>
<evidence type="ECO:0000313" key="1">
    <source>
        <dbReference type="EMBL" id="KAI5680898.1"/>
    </source>
</evidence>
<dbReference type="EMBL" id="CM044701">
    <property type="protein sequence ID" value="KAI5680898.1"/>
    <property type="molecule type" value="Genomic_DNA"/>
</dbReference>